<reference evidence="3" key="1">
    <citation type="journal article" date="2016" name="Nature">
        <title>Genome evolution in the allotetraploid frog Xenopus laevis.</title>
        <authorList>
            <person name="Session A.M."/>
            <person name="Uno Y."/>
            <person name="Kwon T."/>
            <person name="Chapman J.A."/>
            <person name="Toyoda A."/>
            <person name="Takahashi S."/>
            <person name="Fukui A."/>
            <person name="Hikosaka A."/>
            <person name="Suzuki A."/>
            <person name="Kondo M."/>
            <person name="van Heeringen S.J."/>
            <person name="Quigley I."/>
            <person name="Heinz S."/>
            <person name="Ogino H."/>
            <person name="Ochi H."/>
            <person name="Hellsten U."/>
            <person name="Lyons J.B."/>
            <person name="Simakov O."/>
            <person name="Putnam N."/>
            <person name="Stites J."/>
            <person name="Kuroki Y."/>
            <person name="Tanaka T."/>
            <person name="Michiue T."/>
            <person name="Watanabe M."/>
            <person name="Bogdanovic O."/>
            <person name="Lister R."/>
            <person name="Georgiou G."/>
            <person name="Paranjpe S.S."/>
            <person name="van Kruijsbergen I."/>
            <person name="Shu S."/>
            <person name="Carlson J."/>
            <person name="Kinoshita T."/>
            <person name="Ohta Y."/>
            <person name="Mawaribuchi S."/>
            <person name="Jenkins J."/>
            <person name="Grimwood J."/>
            <person name="Schmutz J."/>
            <person name="Mitros T."/>
            <person name="Mozaffari S.V."/>
            <person name="Suzuki Y."/>
            <person name="Haramoto Y."/>
            <person name="Yamamoto T.S."/>
            <person name="Takagi C."/>
            <person name="Heald R."/>
            <person name="Miller K."/>
            <person name="Haudenschild C."/>
            <person name="Kitzman J."/>
            <person name="Nakayama T."/>
            <person name="Izutsu Y."/>
            <person name="Robert J."/>
            <person name="Fortriede J."/>
            <person name="Burns K."/>
            <person name="Lotay V."/>
            <person name="Karimi K."/>
            <person name="Yasuoka Y."/>
            <person name="Dichmann D.S."/>
            <person name="Flajnik M.F."/>
            <person name="Houston D.W."/>
            <person name="Shendure J."/>
            <person name="DuPasquier L."/>
            <person name="Vize P.D."/>
            <person name="Zorn A.M."/>
            <person name="Ito M."/>
            <person name="Marcotte E.M."/>
            <person name="Wallingford J.B."/>
            <person name="Ito Y."/>
            <person name="Asashima M."/>
            <person name="Ueno N."/>
            <person name="Matsuda Y."/>
            <person name="Veenstra G.J."/>
            <person name="Fujiyama A."/>
            <person name="Harland R.M."/>
            <person name="Taira M."/>
            <person name="Rokhsar D.S."/>
        </authorList>
    </citation>
    <scope>NUCLEOTIDE SEQUENCE [LARGE SCALE GENOMIC DNA]</scope>
    <source>
        <strain evidence="3">J</strain>
    </source>
</reference>
<evidence type="ECO:0000313" key="2">
    <source>
        <dbReference type="EMBL" id="OCT68608.1"/>
    </source>
</evidence>
<dbReference type="EMBL" id="CM004480">
    <property type="protein sequence ID" value="OCT68608.1"/>
    <property type="molecule type" value="Genomic_DNA"/>
</dbReference>
<dbReference type="GO" id="GO:0016020">
    <property type="term" value="C:membrane"/>
    <property type="evidence" value="ECO:0007669"/>
    <property type="project" value="UniProtKB-SubCell"/>
</dbReference>
<comment type="subcellular location">
    <subcellularLocation>
        <location evidence="1">Membrane</location>
        <topology evidence="1">Multi-pass membrane protein</topology>
    </subcellularLocation>
</comment>
<organism evidence="2 3">
    <name type="scientific">Xenopus laevis</name>
    <name type="common">African clawed frog</name>
    <dbReference type="NCBI Taxonomy" id="8355"/>
    <lineage>
        <taxon>Eukaryota</taxon>
        <taxon>Metazoa</taxon>
        <taxon>Chordata</taxon>
        <taxon>Craniata</taxon>
        <taxon>Vertebrata</taxon>
        <taxon>Euteleostomi</taxon>
        <taxon>Amphibia</taxon>
        <taxon>Batrachia</taxon>
        <taxon>Anura</taxon>
        <taxon>Pipoidea</taxon>
        <taxon>Pipidae</taxon>
        <taxon>Xenopodinae</taxon>
        <taxon>Xenopus</taxon>
        <taxon>Xenopus</taxon>
    </lineage>
</organism>
<dbReference type="InterPro" id="IPR039797">
    <property type="entry name" value="Pecanex"/>
</dbReference>
<dbReference type="AlphaFoldDB" id="A0A974C8M8"/>
<dbReference type="PANTHER" id="PTHR12372:SF2">
    <property type="entry name" value="PECANEX-LIKE PROTEIN 1"/>
    <property type="match status" value="1"/>
</dbReference>
<gene>
    <name evidence="2" type="ORF">XELAEV_1803989730mg</name>
</gene>
<proteinExistence type="inferred from homology"/>
<feature type="non-terminal residue" evidence="2">
    <location>
        <position position="1"/>
    </location>
</feature>
<dbReference type="Proteomes" id="UP000694892">
    <property type="component" value="Chromosome 8L"/>
</dbReference>
<name>A0A974C8M8_XENLA</name>
<evidence type="ECO:0000313" key="3">
    <source>
        <dbReference type="Proteomes" id="UP000694892"/>
    </source>
</evidence>
<evidence type="ECO:0000256" key="1">
    <source>
        <dbReference type="RuleBase" id="RU367089"/>
    </source>
</evidence>
<feature type="non-terminal residue" evidence="2">
    <location>
        <position position="42"/>
    </location>
</feature>
<comment type="similarity">
    <text evidence="1">Belongs to the pecanex family.</text>
</comment>
<dbReference type="PANTHER" id="PTHR12372">
    <property type="entry name" value="PECANEX"/>
    <property type="match status" value="1"/>
</dbReference>
<sequence>SAMLFVQAIVSALFSTPLNPFLGSAIFITSYVRPVKFWERDY</sequence>
<protein>
    <recommendedName>
        <fullName evidence="1">Pecanex-like protein</fullName>
    </recommendedName>
</protein>
<accession>A0A974C8M8</accession>